<evidence type="ECO:0000313" key="6">
    <source>
        <dbReference type="Proteomes" id="UP001149090"/>
    </source>
</evidence>
<dbReference type="InterPro" id="IPR011989">
    <property type="entry name" value="ARM-like"/>
</dbReference>
<evidence type="ECO:0000313" key="5">
    <source>
        <dbReference type="EMBL" id="KAJ5073771.1"/>
    </source>
</evidence>
<dbReference type="PANTHER" id="PTHR22895:SF0">
    <property type="entry name" value="ARMADILLO REPEAT-CONTAINING PROTEIN 6"/>
    <property type="match status" value="1"/>
</dbReference>
<keyword evidence="4" id="KW-1133">Transmembrane helix</keyword>
<evidence type="ECO:0000256" key="1">
    <source>
        <dbReference type="ARBA" id="ARBA00022737"/>
    </source>
</evidence>
<keyword evidence="4" id="KW-0472">Membrane</keyword>
<keyword evidence="6" id="KW-1185">Reference proteome</keyword>
<organism evidence="5 6">
    <name type="scientific">Anaeramoeba ignava</name>
    <name type="common">Anaerobic marine amoeba</name>
    <dbReference type="NCBI Taxonomy" id="1746090"/>
    <lineage>
        <taxon>Eukaryota</taxon>
        <taxon>Metamonada</taxon>
        <taxon>Anaeramoebidae</taxon>
        <taxon>Anaeramoeba</taxon>
    </lineage>
</organism>
<protein>
    <recommendedName>
        <fullName evidence="7">Ankyrin repeat protein</fullName>
    </recommendedName>
</protein>
<dbReference type="PANTHER" id="PTHR22895">
    <property type="entry name" value="ARMADILLO REPEAT-CONTAINING PROTEIN 6"/>
    <property type="match status" value="1"/>
</dbReference>
<keyword evidence="1" id="KW-0677">Repeat</keyword>
<dbReference type="InterPro" id="IPR016024">
    <property type="entry name" value="ARM-type_fold"/>
</dbReference>
<dbReference type="PROSITE" id="PS50088">
    <property type="entry name" value="ANK_REPEAT"/>
    <property type="match status" value="1"/>
</dbReference>
<dbReference type="EMBL" id="JAPDFW010000072">
    <property type="protein sequence ID" value="KAJ5073771.1"/>
    <property type="molecule type" value="Genomic_DNA"/>
</dbReference>
<evidence type="ECO:0000256" key="4">
    <source>
        <dbReference type="SAM" id="Phobius"/>
    </source>
</evidence>
<dbReference type="Proteomes" id="UP001149090">
    <property type="component" value="Unassembled WGS sequence"/>
</dbReference>
<reference evidence="5" key="1">
    <citation type="submission" date="2022-10" db="EMBL/GenBank/DDBJ databases">
        <title>Novel sulphate-reducing endosymbionts in the free-living metamonad Anaeramoeba.</title>
        <authorList>
            <person name="Jerlstrom-Hultqvist J."/>
            <person name="Cepicka I."/>
            <person name="Gallot-Lavallee L."/>
            <person name="Salas-Leiva D."/>
            <person name="Curtis B.A."/>
            <person name="Zahonova K."/>
            <person name="Pipaliya S."/>
            <person name="Dacks J."/>
            <person name="Roger A.J."/>
        </authorList>
    </citation>
    <scope>NUCLEOTIDE SEQUENCE</scope>
    <source>
        <strain evidence="5">BMAN</strain>
    </source>
</reference>
<dbReference type="AlphaFoldDB" id="A0A9Q0LJF3"/>
<dbReference type="OrthoDB" id="3245100at2759"/>
<evidence type="ECO:0008006" key="7">
    <source>
        <dbReference type="Google" id="ProtNLM"/>
    </source>
</evidence>
<dbReference type="Gene3D" id="1.25.10.10">
    <property type="entry name" value="Leucine-rich Repeat Variant"/>
    <property type="match status" value="1"/>
</dbReference>
<accession>A0A9Q0LJF3</accession>
<proteinExistence type="predicted"/>
<sequence length="313" mass="36472">MNQDNQQNFQLDNKDTSKIAKILINFRKENETEKQKLDPKSKDEFVIETLVLFLDLFSKIEDIIENSLFLLQKLIITENENQKENQTLKGIDLILKSMINFPDNKEIQRQACSLLSVLSLDEQNKIEIKNLNGVELIQKVISKFPDDQILINSASKTLSNISIDNSKEKKELESLKKEYETSQTVFHFPKIQTKKKKKESTIYSSSQIYIIFFLLLLLFYLIHFLNNLEEDKGSLIHFLATKQPINFGLLKNLSEDSQVLNQQDWSPVHYLCQNESITFEIIDFLVKKGANFNLSGRVIISLINKMIIHFFFN</sequence>
<dbReference type="InterPro" id="IPR002110">
    <property type="entry name" value="Ankyrin_rpt"/>
</dbReference>
<evidence type="ECO:0000256" key="2">
    <source>
        <dbReference type="PROSITE-ProRule" id="PRU00023"/>
    </source>
</evidence>
<evidence type="ECO:0000256" key="3">
    <source>
        <dbReference type="SAM" id="Coils"/>
    </source>
</evidence>
<feature type="repeat" description="ANK" evidence="2">
    <location>
        <begin position="263"/>
        <end position="297"/>
    </location>
</feature>
<feature type="transmembrane region" description="Helical" evidence="4">
    <location>
        <begin position="202"/>
        <end position="222"/>
    </location>
</feature>
<name>A0A9Q0LJF3_ANAIG</name>
<comment type="caution">
    <text evidence="5">The sequence shown here is derived from an EMBL/GenBank/DDBJ whole genome shotgun (WGS) entry which is preliminary data.</text>
</comment>
<dbReference type="SUPFAM" id="SSF48371">
    <property type="entry name" value="ARM repeat"/>
    <property type="match status" value="1"/>
</dbReference>
<gene>
    <name evidence="5" type="ORF">M0811_08335</name>
</gene>
<keyword evidence="4" id="KW-0812">Transmembrane</keyword>
<feature type="coiled-coil region" evidence="3">
    <location>
        <begin position="158"/>
        <end position="185"/>
    </location>
</feature>
<keyword evidence="2" id="KW-0040">ANK repeat</keyword>
<keyword evidence="3" id="KW-0175">Coiled coil</keyword>